<comment type="catalytic activity">
    <reaction evidence="10">
        <text>di-trans,octa-cis-undecaprenyl diphospho-N-acetyl-alpha-D-muramoyl-L-alanyl-D-glutamyl-meso-2,6-diaminopimeloyl-D-alanyl-D-alanine + UDP-N-acetyl-alpha-D-glucosamine = di-trans,octa-cis-undecaprenyl diphospho-[N-acetyl-alpha-D-glucosaminyl-(1-&gt;4)]-N-acetyl-alpha-D-muramoyl-L-alanyl-D-glutamyl-meso-2,6-diaminopimeloyl-D-alanyl-D-alanine + UDP + H(+)</text>
        <dbReference type="Rhea" id="RHEA:31227"/>
        <dbReference type="ChEBI" id="CHEBI:15378"/>
        <dbReference type="ChEBI" id="CHEBI:57705"/>
        <dbReference type="ChEBI" id="CHEBI:58223"/>
        <dbReference type="ChEBI" id="CHEBI:61387"/>
        <dbReference type="ChEBI" id="CHEBI:61388"/>
        <dbReference type="EC" id="2.4.1.227"/>
    </reaction>
</comment>
<dbReference type="InterPro" id="IPR004276">
    <property type="entry name" value="GlycoTrans_28_N"/>
</dbReference>
<comment type="function">
    <text evidence="10">Cell wall formation. Catalyzes the transfer of a GlcNAc subunit on undecaprenyl-pyrophosphoryl-MurNAc-pentapeptide (lipid intermediate I) to form undecaprenyl-pyrophosphoryl-MurNAc-(pentapeptide)GlcNAc (lipid intermediate II).</text>
</comment>
<evidence type="ECO:0000256" key="8">
    <source>
        <dbReference type="ARBA" id="ARBA00023306"/>
    </source>
</evidence>
<feature type="binding site" evidence="10">
    <location>
        <position position="300"/>
    </location>
    <ligand>
        <name>UDP-N-acetyl-alpha-D-glucosamine</name>
        <dbReference type="ChEBI" id="CHEBI:57705"/>
    </ligand>
</feature>
<feature type="binding site" evidence="10">
    <location>
        <begin position="23"/>
        <end position="25"/>
    </location>
    <ligand>
        <name>UDP-N-acetyl-alpha-D-glucosamine</name>
        <dbReference type="ChEBI" id="CHEBI:57705"/>
    </ligand>
</feature>
<feature type="binding site" evidence="10">
    <location>
        <position position="197"/>
    </location>
    <ligand>
        <name>UDP-N-acetyl-alpha-D-glucosamine</name>
        <dbReference type="ChEBI" id="CHEBI:57705"/>
    </ligand>
</feature>
<evidence type="ECO:0000256" key="1">
    <source>
        <dbReference type="ARBA" id="ARBA00022475"/>
    </source>
</evidence>
<keyword evidence="8 10" id="KW-0131">Cell cycle</keyword>
<dbReference type="EMBL" id="CP121196">
    <property type="protein sequence ID" value="XBH16847.1"/>
    <property type="molecule type" value="Genomic_DNA"/>
</dbReference>
<keyword evidence="3 10" id="KW-0328">Glycosyltransferase</keyword>
<dbReference type="GO" id="GO:0005975">
    <property type="term" value="P:carbohydrate metabolic process"/>
    <property type="evidence" value="ECO:0007669"/>
    <property type="project" value="InterPro"/>
</dbReference>
<gene>
    <name evidence="10 13" type="primary">murG</name>
    <name evidence="13" type="ORF">P8935_20005</name>
</gene>
<dbReference type="InterPro" id="IPR007235">
    <property type="entry name" value="Glyco_trans_28_C"/>
</dbReference>
<dbReference type="NCBIfam" id="TIGR01133">
    <property type="entry name" value="murG"/>
    <property type="match status" value="1"/>
</dbReference>
<evidence type="ECO:0000256" key="9">
    <source>
        <dbReference type="ARBA" id="ARBA00023316"/>
    </source>
</evidence>
<keyword evidence="9 10" id="KW-0961">Cell wall biogenesis/degradation</keyword>
<keyword evidence="7 10" id="KW-0472">Membrane</keyword>
<dbReference type="EC" id="2.4.1.227" evidence="10"/>
<comment type="subcellular location">
    <subcellularLocation>
        <location evidence="10">Cell membrane</location>
        <topology evidence="10">Peripheral membrane protein</topology>
        <orientation evidence="10">Cytoplasmic side</orientation>
    </subcellularLocation>
</comment>
<evidence type="ECO:0000313" key="13">
    <source>
        <dbReference type="EMBL" id="XBH16847.1"/>
    </source>
</evidence>
<organism evidence="13">
    <name type="scientific">Telmatobacter sp. DSM 110680</name>
    <dbReference type="NCBI Taxonomy" id="3036704"/>
    <lineage>
        <taxon>Bacteria</taxon>
        <taxon>Pseudomonadati</taxon>
        <taxon>Acidobacteriota</taxon>
        <taxon>Terriglobia</taxon>
        <taxon>Terriglobales</taxon>
        <taxon>Acidobacteriaceae</taxon>
        <taxon>Telmatobacter</taxon>
    </lineage>
</organism>
<dbReference type="AlphaFoldDB" id="A0AAU7DID6"/>
<evidence type="ECO:0000256" key="5">
    <source>
        <dbReference type="ARBA" id="ARBA00022960"/>
    </source>
</evidence>
<protein>
    <recommendedName>
        <fullName evidence="10">UDP-N-acetylglucosamine--N-acetylmuramyl-(pentapeptide) pyrophosphoryl-undecaprenol N-acetylglucosamine transferase</fullName>
        <ecNumber evidence="10">2.4.1.227</ecNumber>
    </recommendedName>
    <alternativeName>
        <fullName evidence="10">Undecaprenyl-PP-MurNAc-pentapeptide-UDPGlcNAc GlcNAc transferase</fullName>
    </alternativeName>
</protein>
<dbReference type="GO" id="GO:0005886">
    <property type="term" value="C:plasma membrane"/>
    <property type="evidence" value="ECO:0007669"/>
    <property type="project" value="UniProtKB-SubCell"/>
</dbReference>
<evidence type="ECO:0000256" key="2">
    <source>
        <dbReference type="ARBA" id="ARBA00022618"/>
    </source>
</evidence>
<dbReference type="GO" id="GO:0009252">
    <property type="term" value="P:peptidoglycan biosynthetic process"/>
    <property type="evidence" value="ECO:0007669"/>
    <property type="project" value="UniProtKB-UniRule"/>
</dbReference>
<dbReference type="PANTHER" id="PTHR21015">
    <property type="entry name" value="UDP-N-ACETYLGLUCOSAMINE--N-ACETYLMURAMYL-(PENTAPEPTIDE) PYROPHOSPHORYL-UNDECAPRENOL N-ACETYLGLUCOSAMINE TRANSFERASE 1"/>
    <property type="match status" value="1"/>
</dbReference>
<dbReference type="HAMAP" id="MF_00033">
    <property type="entry name" value="MurG"/>
    <property type="match status" value="1"/>
</dbReference>
<keyword evidence="2 10" id="KW-0132">Cell division</keyword>
<feature type="binding site" evidence="10">
    <location>
        <position position="175"/>
    </location>
    <ligand>
        <name>UDP-N-acetyl-alpha-D-glucosamine</name>
        <dbReference type="ChEBI" id="CHEBI:57705"/>
    </ligand>
</feature>
<dbReference type="Pfam" id="PF03033">
    <property type="entry name" value="Glyco_transf_28"/>
    <property type="match status" value="1"/>
</dbReference>
<evidence type="ECO:0000256" key="6">
    <source>
        <dbReference type="ARBA" id="ARBA00022984"/>
    </source>
</evidence>
<feature type="binding site" evidence="10">
    <location>
        <position position="136"/>
    </location>
    <ligand>
        <name>UDP-N-acetyl-alpha-D-glucosamine</name>
        <dbReference type="ChEBI" id="CHEBI:57705"/>
    </ligand>
</feature>
<feature type="domain" description="Glycosyltransferase family 28 N-terminal" evidence="11">
    <location>
        <begin position="16"/>
        <end position="154"/>
    </location>
</feature>
<keyword evidence="4 10" id="KW-0808">Transferase</keyword>
<feature type="domain" description="Glycosyl transferase family 28 C-terminal" evidence="12">
    <location>
        <begin position="191"/>
        <end position="359"/>
    </location>
</feature>
<evidence type="ECO:0000256" key="7">
    <source>
        <dbReference type="ARBA" id="ARBA00023136"/>
    </source>
</evidence>
<evidence type="ECO:0000256" key="10">
    <source>
        <dbReference type="HAMAP-Rule" id="MF_00033"/>
    </source>
</evidence>
<keyword evidence="5 10" id="KW-0133">Cell shape</keyword>
<reference evidence="13" key="1">
    <citation type="submission" date="2023-03" db="EMBL/GenBank/DDBJ databases">
        <title>Edaphobacter sp.</title>
        <authorList>
            <person name="Huber K.J."/>
            <person name="Papendorf J."/>
            <person name="Pilke C."/>
            <person name="Bunk B."/>
            <person name="Sproeer C."/>
            <person name="Pester M."/>
        </authorList>
    </citation>
    <scope>NUCLEOTIDE SEQUENCE</scope>
    <source>
        <strain evidence="13">DSM 110680</strain>
    </source>
</reference>
<dbReference type="SUPFAM" id="SSF53756">
    <property type="entry name" value="UDP-Glycosyltransferase/glycogen phosphorylase"/>
    <property type="match status" value="1"/>
</dbReference>
<evidence type="ECO:0000259" key="12">
    <source>
        <dbReference type="Pfam" id="PF04101"/>
    </source>
</evidence>
<dbReference type="GO" id="GO:0071555">
    <property type="term" value="P:cell wall organization"/>
    <property type="evidence" value="ECO:0007669"/>
    <property type="project" value="UniProtKB-KW"/>
</dbReference>
<dbReference type="CDD" id="cd03785">
    <property type="entry name" value="GT28_MurG"/>
    <property type="match status" value="1"/>
</dbReference>
<name>A0AAU7DID6_9BACT</name>
<comment type="pathway">
    <text evidence="10">Cell wall biogenesis; peptidoglycan biosynthesis.</text>
</comment>
<dbReference type="PANTHER" id="PTHR21015:SF22">
    <property type="entry name" value="GLYCOSYLTRANSFERASE"/>
    <property type="match status" value="1"/>
</dbReference>
<evidence type="ECO:0000259" key="11">
    <source>
        <dbReference type="Pfam" id="PF03033"/>
    </source>
</evidence>
<dbReference type="RefSeq" id="WP_348262075.1">
    <property type="nucleotide sequence ID" value="NZ_CP121196.1"/>
</dbReference>
<keyword evidence="6 10" id="KW-0573">Peptidoglycan synthesis</keyword>
<dbReference type="GO" id="GO:0008360">
    <property type="term" value="P:regulation of cell shape"/>
    <property type="evidence" value="ECO:0007669"/>
    <property type="project" value="UniProtKB-KW"/>
</dbReference>
<dbReference type="GO" id="GO:0051301">
    <property type="term" value="P:cell division"/>
    <property type="evidence" value="ECO:0007669"/>
    <property type="project" value="UniProtKB-KW"/>
</dbReference>
<comment type="similarity">
    <text evidence="10">Belongs to the glycosyltransferase 28 family. MurG subfamily.</text>
</comment>
<evidence type="ECO:0000256" key="3">
    <source>
        <dbReference type="ARBA" id="ARBA00022676"/>
    </source>
</evidence>
<dbReference type="Pfam" id="PF04101">
    <property type="entry name" value="Glyco_tran_28_C"/>
    <property type="match status" value="1"/>
</dbReference>
<dbReference type="Gene3D" id="3.40.50.2000">
    <property type="entry name" value="Glycogen Phosphorylase B"/>
    <property type="match status" value="2"/>
</dbReference>
<evidence type="ECO:0000256" key="4">
    <source>
        <dbReference type="ARBA" id="ARBA00022679"/>
    </source>
</evidence>
<dbReference type="GO" id="GO:0050511">
    <property type="term" value="F:undecaprenyldiphospho-muramoylpentapeptide beta-N-acetylglucosaminyltransferase activity"/>
    <property type="evidence" value="ECO:0007669"/>
    <property type="project" value="UniProtKB-UniRule"/>
</dbReference>
<proteinExistence type="inferred from homology"/>
<keyword evidence="1 10" id="KW-1003">Cell membrane</keyword>
<dbReference type="InterPro" id="IPR006009">
    <property type="entry name" value="GlcNAc_MurG"/>
</dbReference>
<sequence length="374" mass="39335">MDAPIAENQSSPSLRVLIAGGGTGGHIIPALAVAHELVTRHHADVLFLGTPRGMESRLVPAAGFQLRLIDVGPLKNVSLATRIHTLLDIPNSLFACRRLIHEFNPDVVLGVGGYASGPGMAAALMLHVPTMAFEPNAMPGLANRLVGKRVQAAAVNFPSAALYFNNAEVTGIPVRPDFFKLPPETAETPHLLVFGGSQGARIFNNTLPAIAPALIAAVPGLTILHQAGMRHLEVTEAAYKASGADPAQWQVSGFLDDMPTRFAQANLVMARSGASTVAELAAAGKPALLVPFAAAADDHQTRNAEEMVRAEAAVMLKESDLADHQKVLACLEELLGSRERLAAMSAAALTQAHPQAAEDIANRLVSLATRSTTR</sequence>
<accession>A0AAU7DID6</accession>
<comment type="caution">
    <text evidence="10">Lacks conserved residue(s) required for the propagation of feature annotation.</text>
</comment>